<dbReference type="KEGG" id="dgg:DGI_2680"/>
<reference evidence="3" key="2">
    <citation type="submission" date="2013-07" db="EMBL/GenBank/DDBJ databases">
        <authorList>
            <person name="Morais-Silva F.O."/>
            <person name="Rezende A.M."/>
            <person name="Pimentel C."/>
            <person name="Resende D.M."/>
            <person name="Santos C.I."/>
            <person name="Clemente C."/>
            <person name="de Oliveira L.M."/>
            <person name="da Silva S.M."/>
            <person name="Costa D.A."/>
            <person name="Varela-Raposo A."/>
            <person name="Horacio E.C.A."/>
            <person name="Matos M."/>
            <person name="Flores O."/>
            <person name="Ruiz J.C."/>
            <person name="Rodrigues-Pousada C."/>
        </authorList>
    </citation>
    <scope>NUCLEOTIDE SEQUENCE [LARGE SCALE GENOMIC DNA]</scope>
    <source>
        <strain evidence="3">ATCC 19364 / DSM 1382 / NCIMB 9332 / VKM B-1759</strain>
    </source>
</reference>
<protein>
    <recommendedName>
        <fullName evidence="1">6-hydroxymethylpterin diphosphokinase MptE-like domain-containing protein</fullName>
    </recommendedName>
</protein>
<feature type="domain" description="6-hydroxymethylpterin diphosphokinase MptE-like" evidence="1">
    <location>
        <begin position="223"/>
        <end position="388"/>
    </location>
</feature>
<dbReference type="Pfam" id="PF01973">
    <property type="entry name" value="MptE-like"/>
    <property type="match status" value="1"/>
</dbReference>
<keyword evidence="3" id="KW-1185">Reference proteome</keyword>
<evidence type="ECO:0000313" key="2">
    <source>
        <dbReference type="EMBL" id="AGW14411.1"/>
    </source>
</evidence>
<proteinExistence type="predicted"/>
<dbReference type="InterPro" id="IPR002826">
    <property type="entry name" value="MptE-like"/>
</dbReference>
<dbReference type="PANTHER" id="PTHR41786">
    <property type="entry name" value="MOTILITY ACCESSORY FACTOR MAF"/>
    <property type="match status" value="1"/>
</dbReference>
<dbReference type="STRING" id="1121448.DGI_2680"/>
<organism evidence="2 3">
    <name type="scientific">Megalodesulfovibrio gigas (strain ATCC 19364 / DSM 1382 / NCIMB 9332 / VKM B-1759)</name>
    <name type="common">Desulfovibrio gigas</name>
    <dbReference type="NCBI Taxonomy" id="1121448"/>
    <lineage>
        <taxon>Bacteria</taxon>
        <taxon>Pseudomonadati</taxon>
        <taxon>Thermodesulfobacteriota</taxon>
        <taxon>Desulfovibrionia</taxon>
        <taxon>Desulfovibrionales</taxon>
        <taxon>Desulfovibrionaceae</taxon>
        <taxon>Megalodesulfovibrio</taxon>
    </lineage>
</organism>
<evidence type="ECO:0000259" key="1">
    <source>
        <dbReference type="Pfam" id="PF01973"/>
    </source>
</evidence>
<dbReference type="eggNOG" id="COG2604">
    <property type="taxonomic scope" value="Bacteria"/>
</dbReference>
<dbReference type="PANTHER" id="PTHR41786:SF1">
    <property type="entry name" value="6-HYDROXYMETHYLPTERIN DIPHOSPHOKINASE MPTE-LIKE DOMAIN-CONTAINING PROTEIN"/>
    <property type="match status" value="1"/>
</dbReference>
<reference evidence="2 3" key="1">
    <citation type="journal article" date="2013" name="J. Bacteriol.">
        <title>Roles of HynAB and Ech, the only two hydrogenases found in the model sulfate reducer Desulfovibrio gigas.</title>
        <authorList>
            <person name="Morais-Silva F.O."/>
            <person name="Santos C.I."/>
            <person name="Rodrigues R."/>
            <person name="Pereira I.A."/>
            <person name="Rodrigues-Pousada C."/>
        </authorList>
    </citation>
    <scope>NUCLEOTIDE SEQUENCE [LARGE SCALE GENOMIC DNA]</scope>
    <source>
        <strain evidence="3">ATCC 19364 / DSM 1382 / NCIMB 9332 / VKM B-1759</strain>
    </source>
</reference>
<dbReference type="PATRIC" id="fig|1121448.10.peg.2636"/>
<dbReference type="AlphaFoldDB" id="T2GE57"/>
<evidence type="ECO:0000313" key="3">
    <source>
        <dbReference type="Proteomes" id="UP000016587"/>
    </source>
</evidence>
<accession>T2GE57</accession>
<sequence length="624" mass="67706">MEHALLDCESLEHAPYLQGNLTALAAASPAVAAWLEANPQAGPLFRERFFLHRPGLADWRLDGGSSLFAVAPPPVFYRDWTPAEDASSREQLARSATVVAGCGLGYGINQLLRFLPPAHRILVVEPRPELLLAALASTDYAPFIERGKILFLPPVREVVDHALQQLDVQFLFGRIDLKGDTPSRQLGPEYAQLTIMLRELLEGIAVELSTMRRRQDVMVGNELGNFQAAMEHGSIKGLADKGRGVHAVILGAGPSLEQTAPLLAAAKDVLLVTALQTLPALQRLGIRPHLCMAIDYSAGMRAVYDRLDPDYARGIPLLYSTKIMPDVVAGYPGPRLPVWTRGGLGTYIFSDREYVLNAGGNVSVALFRLLTWLGVKMVTLAGQDFAWKAEQSHVTGHHANCAAEPNRVPLKNAAGEAIWSTVSYTTALRELGAEIVRSGVPVVNLYGGGAVIAGARQVDAAAWDAEALPASDAGSVARVLELLEQARQPVARPTYPARSDQWSSSLRALLKHLEKCFKKVEKEQQAIGEAVSRLRAFLRQDPLYLPYLYNEVMDVNGMLHLGRPFAPRDLPALRQICSRVNTKVREMDRVVCGCGVNPGAGARSRAMRPATAGAASIRSRSALG</sequence>
<dbReference type="Proteomes" id="UP000016587">
    <property type="component" value="Chromosome"/>
</dbReference>
<name>T2GE57_MEGG1</name>
<dbReference type="HOGENOM" id="CLU_437913_0_0_7"/>
<gene>
    <name evidence="2" type="ORF">DGI_2680</name>
</gene>
<dbReference type="EMBL" id="CP006585">
    <property type="protein sequence ID" value="AGW14411.1"/>
    <property type="molecule type" value="Genomic_DNA"/>
</dbReference>